<evidence type="ECO:0000256" key="1">
    <source>
        <dbReference type="SAM" id="SignalP"/>
    </source>
</evidence>
<reference evidence="2" key="1">
    <citation type="journal article" date="2021" name="bioRxiv">
        <title>Whole Genome Assembly and Annotation of Northern Wild Rice, Zizania palustris L., Supports a Whole Genome Duplication in the Zizania Genus.</title>
        <authorList>
            <person name="Haas M."/>
            <person name="Kono T."/>
            <person name="Macchietto M."/>
            <person name="Millas R."/>
            <person name="McGilp L."/>
            <person name="Shao M."/>
            <person name="Duquette J."/>
            <person name="Hirsch C.N."/>
            <person name="Kimball J."/>
        </authorList>
    </citation>
    <scope>NUCLEOTIDE SEQUENCE</scope>
    <source>
        <tissue evidence="2">Fresh leaf tissue</tissue>
    </source>
</reference>
<dbReference type="EMBL" id="JAAALK010000285">
    <property type="protein sequence ID" value="KAG8064427.1"/>
    <property type="molecule type" value="Genomic_DNA"/>
</dbReference>
<feature type="signal peptide" evidence="1">
    <location>
        <begin position="1"/>
        <end position="25"/>
    </location>
</feature>
<gene>
    <name evidence="2" type="ORF">GUJ93_ZPchr0004g39258</name>
</gene>
<comment type="caution">
    <text evidence="2">The sequence shown here is derived from an EMBL/GenBank/DDBJ whole genome shotgun (WGS) entry which is preliminary data.</text>
</comment>
<evidence type="ECO:0000313" key="3">
    <source>
        <dbReference type="Proteomes" id="UP000729402"/>
    </source>
</evidence>
<sequence length="93" mass="10143">MRVLGIVACAWLVQLLLLQQQLAGASHVVYDDLDEIEAAAAAAADGVPPSIVDSQLRTGYHFQPPKNWINGYRAPPESALFLRSQTQNLEDVV</sequence>
<reference evidence="2" key="2">
    <citation type="submission" date="2021-02" db="EMBL/GenBank/DDBJ databases">
        <authorList>
            <person name="Kimball J.A."/>
            <person name="Haas M.W."/>
            <person name="Macchietto M."/>
            <person name="Kono T."/>
            <person name="Duquette J."/>
            <person name="Shao M."/>
        </authorList>
    </citation>
    <scope>NUCLEOTIDE SEQUENCE</scope>
    <source>
        <tissue evidence="2">Fresh leaf tissue</tissue>
    </source>
</reference>
<protein>
    <submittedName>
        <fullName evidence="2">Uncharacterized protein</fullName>
    </submittedName>
</protein>
<keyword evidence="1" id="KW-0732">Signal</keyword>
<dbReference type="AlphaFoldDB" id="A0A8J5V8K4"/>
<feature type="chain" id="PRO_5035159862" evidence="1">
    <location>
        <begin position="26"/>
        <end position="93"/>
    </location>
</feature>
<keyword evidence="3" id="KW-1185">Reference proteome</keyword>
<name>A0A8J5V8K4_ZIZPA</name>
<accession>A0A8J5V8K4</accession>
<evidence type="ECO:0000313" key="2">
    <source>
        <dbReference type="EMBL" id="KAG8064427.1"/>
    </source>
</evidence>
<dbReference type="Proteomes" id="UP000729402">
    <property type="component" value="Unassembled WGS sequence"/>
</dbReference>
<dbReference type="OrthoDB" id="691314at2759"/>
<organism evidence="2 3">
    <name type="scientific">Zizania palustris</name>
    <name type="common">Northern wild rice</name>
    <dbReference type="NCBI Taxonomy" id="103762"/>
    <lineage>
        <taxon>Eukaryota</taxon>
        <taxon>Viridiplantae</taxon>
        <taxon>Streptophyta</taxon>
        <taxon>Embryophyta</taxon>
        <taxon>Tracheophyta</taxon>
        <taxon>Spermatophyta</taxon>
        <taxon>Magnoliopsida</taxon>
        <taxon>Liliopsida</taxon>
        <taxon>Poales</taxon>
        <taxon>Poaceae</taxon>
        <taxon>BOP clade</taxon>
        <taxon>Oryzoideae</taxon>
        <taxon>Oryzeae</taxon>
        <taxon>Zizaniinae</taxon>
        <taxon>Zizania</taxon>
    </lineage>
</organism>
<proteinExistence type="predicted"/>